<evidence type="ECO:0000313" key="8">
    <source>
        <dbReference type="EMBL" id="SEW12473.1"/>
    </source>
</evidence>
<feature type="transmembrane region" description="Helical" evidence="7">
    <location>
        <begin position="230"/>
        <end position="250"/>
    </location>
</feature>
<keyword evidence="9" id="KW-1185">Reference proteome</keyword>
<dbReference type="AlphaFoldDB" id="A0A662Z6V6"/>
<dbReference type="PIRSF" id="PIRSF035875">
    <property type="entry name" value="RNase_BN"/>
    <property type="match status" value="1"/>
</dbReference>
<keyword evidence="4 7" id="KW-1133">Transmembrane helix</keyword>
<dbReference type="GO" id="GO:0005886">
    <property type="term" value="C:plasma membrane"/>
    <property type="evidence" value="ECO:0007669"/>
    <property type="project" value="UniProtKB-SubCell"/>
</dbReference>
<dbReference type="InterPro" id="IPR017039">
    <property type="entry name" value="Virul_fac_BrkB"/>
</dbReference>
<evidence type="ECO:0000256" key="3">
    <source>
        <dbReference type="ARBA" id="ARBA00022692"/>
    </source>
</evidence>
<reference evidence="8 9" key="1">
    <citation type="submission" date="2016-10" db="EMBL/GenBank/DDBJ databases">
        <authorList>
            <person name="Varghese N."/>
            <person name="Submissions S."/>
        </authorList>
    </citation>
    <scope>NUCLEOTIDE SEQUENCE [LARGE SCALE GENOMIC DNA]</scope>
    <source>
        <strain evidence="8 9">IBRC-M10081</strain>
    </source>
</reference>
<evidence type="ECO:0000256" key="2">
    <source>
        <dbReference type="ARBA" id="ARBA00022475"/>
    </source>
</evidence>
<dbReference type="EMBL" id="FOIT01000005">
    <property type="protein sequence ID" value="SEW12473.1"/>
    <property type="molecule type" value="Genomic_DNA"/>
</dbReference>
<dbReference type="PANTHER" id="PTHR30213">
    <property type="entry name" value="INNER MEMBRANE PROTEIN YHJD"/>
    <property type="match status" value="1"/>
</dbReference>
<comment type="subcellular location">
    <subcellularLocation>
        <location evidence="1">Cell membrane</location>
        <topology evidence="1">Multi-pass membrane protein</topology>
    </subcellularLocation>
</comment>
<evidence type="ECO:0000256" key="5">
    <source>
        <dbReference type="ARBA" id="ARBA00023136"/>
    </source>
</evidence>
<name>A0A662Z6V6_9STAP</name>
<organism evidence="8 9">
    <name type="scientific">Aliicoccus persicus</name>
    <dbReference type="NCBI Taxonomy" id="930138"/>
    <lineage>
        <taxon>Bacteria</taxon>
        <taxon>Bacillati</taxon>
        <taxon>Bacillota</taxon>
        <taxon>Bacilli</taxon>
        <taxon>Bacillales</taxon>
        <taxon>Staphylococcaceae</taxon>
        <taxon>Aliicoccus</taxon>
    </lineage>
</organism>
<evidence type="ECO:0000256" key="7">
    <source>
        <dbReference type="SAM" id="Phobius"/>
    </source>
</evidence>
<feature type="transmembrane region" description="Helical" evidence="7">
    <location>
        <begin position="295"/>
        <end position="317"/>
    </location>
</feature>
<feature type="transmembrane region" description="Helical" evidence="7">
    <location>
        <begin position="262"/>
        <end position="283"/>
    </location>
</feature>
<evidence type="ECO:0000256" key="6">
    <source>
        <dbReference type="SAM" id="MobiDB-lite"/>
    </source>
</evidence>
<evidence type="ECO:0000256" key="1">
    <source>
        <dbReference type="ARBA" id="ARBA00004651"/>
    </source>
</evidence>
<evidence type="ECO:0000256" key="4">
    <source>
        <dbReference type="ARBA" id="ARBA00022989"/>
    </source>
</evidence>
<keyword evidence="5 7" id="KW-0472">Membrane</keyword>
<accession>A0A662Z6V6</accession>
<proteinExistence type="predicted"/>
<keyword evidence="2" id="KW-1003">Cell membrane</keyword>
<feature type="transmembrane region" description="Helical" evidence="7">
    <location>
        <begin position="144"/>
        <end position="164"/>
    </location>
</feature>
<protein>
    <submittedName>
        <fullName evidence="8">Membrane protein</fullName>
    </submittedName>
</protein>
<dbReference type="Proteomes" id="UP000243605">
    <property type="component" value="Unassembled WGS sequence"/>
</dbReference>
<dbReference type="Pfam" id="PF03631">
    <property type="entry name" value="Virul_fac_BrkB"/>
    <property type="match status" value="1"/>
</dbReference>
<keyword evidence="3 7" id="KW-0812">Transmembrane</keyword>
<dbReference type="RefSeq" id="WP_091475896.1">
    <property type="nucleotide sequence ID" value="NZ_FOIT01000005.1"/>
</dbReference>
<evidence type="ECO:0000313" key="9">
    <source>
        <dbReference type="Proteomes" id="UP000243605"/>
    </source>
</evidence>
<feature type="region of interest" description="Disordered" evidence="6">
    <location>
        <begin position="1"/>
        <end position="23"/>
    </location>
</feature>
<sequence length="353" mass="39473">MSDSKYLSQLKQEQEEQKVNNSKNIRGDTMVEPIVFKSKKPKKGQTFYVSKIHKPAPLAENPNFLQVLMFKFLRDSTPGIAAQLAYYFMLALFPMLIFLLTLVPLFNVEAETVIGFIEDYAPEEITGILTSIITDVMESSSGGLLSVGIILTLWSASNGMNALMNAFNVAYNVEDNRNIVVARTYSIIFTLILTVAIALTFTLIVFGGQIGNLMFGVIGLDSQFTTVWNLIRSILPFFLVFIVFLVMYTFAPNVKNKMKSTLVGTTFTTIAFLVASWGFSIYVTDFGNYSATYGSLAGVIILMFWLFITGVIIIVGAQINSIIYERQIQSEELTMQKGKEEDETPTTRITRLQ</sequence>
<dbReference type="PANTHER" id="PTHR30213:SF0">
    <property type="entry name" value="UPF0761 MEMBRANE PROTEIN YIHY"/>
    <property type="match status" value="1"/>
</dbReference>
<feature type="transmembrane region" description="Helical" evidence="7">
    <location>
        <begin position="185"/>
        <end position="210"/>
    </location>
</feature>
<gene>
    <name evidence="8" type="ORF">SAMN05192557_1748</name>
</gene>
<feature type="compositionally biased region" description="Polar residues" evidence="6">
    <location>
        <begin position="1"/>
        <end position="10"/>
    </location>
</feature>
<feature type="transmembrane region" description="Helical" evidence="7">
    <location>
        <begin position="84"/>
        <end position="106"/>
    </location>
</feature>
<dbReference type="NCBIfam" id="TIGR00765">
    <property type="entry name" value="yihY_not_rbn"/>
    <property type="match status" value="1"/>
</dbReference>
<dbReference type="OrthoDB" id="9775903at2"/>